<feature type="region of interest" description="Disordered" evidence="1">
    <location>
        <begin position="1"/>
        <end position="37"/>
    </location>
</feature>
<evidence type="ECO:0000256" key="1">
    <source>
        <dbReference type="SAM" id="MobiDB-lite"/>
    </source>
</evidence>
<dbReference type="EMBL" id="BQNB010017808">
    <property type="protein sequence ID" value="GJT67444.1"/>
    <property type="molecule type" value="Genomic_DNA"/>
</dbReference>
<name>A0ABQ5FWV0_9ASTR</name>
<feature type="region of interest" description="Disordered" evidence="1">
    <location>
        <begin position="159"/>
        <end position="215"/>
    </location>
</feature>
<reference evidence="2" key="2">
    <citation type="submission" date="2022-01" db="EMBL/GenBank/DDBJ databases">
        <authorList>
            <person name="Yamashiro T."/>
            <person name="Shiraishi A."/>
            <person name="Satake H."/>
            <person name="Nakayama K."/>
        </authorList>
    </citation>
    <scope>NUCLEOTIDE SEQUENCE</scope>
</reference>
<feature type="compositionally biased region" description="Basic and acidic residues" evidence="1">
    <location>
        <begin position="1"/>
        <end position="12"/>
    </location>
</feature>
<dbReference type="Proteomes" id="UP001151760">
    <property type="component" value="Unassembled WGS sequence"/>
</dbReference>
<accession>A0ABQ5FWV0</accession>
<reference evidence="2" key="1">
    <citation type="journal article" date="2022" name="Int. J. Mol. Sci.">
        <title>Draft Genome of Tanacetum Coccineum: Genomic Comparison of Closely Related Tanacetum-Family Plants.</title>
        <authorList>
            <person name="Yamashiro T."/>
            <person name="Shiraishi A."/>
            <person name="Nakayama K."/>
            <person name="Satake H."/>
        </authorList>
    </citation>
    <scope>NUCLEOTIDE SEQUENCE</scope>
</reference>
<evidence type="ECO:0000313" key="3">
    <source>
        <dbReference type="Proteomes" id="UP001151760"/>
    </source>
</evidence>
<sequence>MSSRIFDTRDDVDQFGDSSIQQSTLAPQQGADTGGGNVMTRLFARRADLVDATMVPVSRIFDRLRRMCLDTRGSDCVNTLGNSYWQILHQNESAQRADMHLVSRTRAHVFETVSMHTQSDMLGHAPSSSLVAPLNHAYLCMDVTKHTIRPQIISFSNGSLKDGSKTAANQRSTFSSRTASDSRPRLVANSEESLANPGVTTPPGDHSNFKVTALP</sequence>
<evidence type="ECO:0000313" key="2">
    <source>
        <dbReference type="EMBL" id="GJT67444.1"/>
    </source>
</evidence>
<proteinExistence type="predicted"/>
<feature type="compositionally biased region" description="Polar residues" evidence="1">
    <location>
        <begin position="166"/>
        <end position="181"/>
    </location>
</feature>
<feature type="compositionally biased region" description="Polar residues" evidence="1">
    <location>
        <begin position="16"/>
        <end position="31"/>
    </location>
</feature>
<protein>
    <submittedName>
        <fullName evidence="2">Uncharacterized protein</fullName>
    </submittedName>
</protein>
<gene>
    <name evidence="2" type="ORF">Tco_1018924</name>
</gene>
<organism evidence="2 3">
    <name type="scientific">Tanacetum coccineum</name>
    <dbReference type="NCBI Taxonomy" id="301880"/>
    <lineage>
        <taxon>Eukaryota</taxon>
        <taxon>Viridiplantae</taxon>
        <taxon>Streptophyta</taxon>
        <taxon>Embryophyta</taxon>
        <taxon>Tracheophyta</taxon>
        <taxon>Spermatophyta</taxon>
        <taxon>Magnoliopsida</taxon>
        <taxon>eudicotyledons</taxon>
        <taxon>Gunneridae</taxon>
        <taxon>Pentapetalae</taxon>
        <taxon>asterids</taxon>
        <taxon>campanulids</taxon>
        <taxon>Asterales</taxon>
        <taxon>Asteraceae</taxon>
        <taxon>Asteroideae</taxon>
        <taxon>Anthemideae</taxon>
        <taxon>Anthemidinae</taxon>
        <taxon>Tanacetum</taxon>
    </lineage>
</organism>
<comment type="caution">
    <text evidence="2">The sequence shown here is derived from an EMBL/GenBank/DDBJ whole genome shotgun (WGS) entry which is preliminary data.</text>
</comment>
<keyword evidence="3" id="KW-1185">Reference proteome</keyword>